<name>A0AAE1XSZ7_9LAMI</name>
<dbReference type="Gene3D" id="1.25.40.10">
    <property type="entry name" value="Tetratricopeptide repeat domain"/>
    <property type="match status" value="1"/>
</dbReference>
<evidence type="ECO:0000313" key="4">
    <source>
        <dbReference type="Proteomes" id="UP001293254"/>
    </source>
</evidence>
<dbReference type="GO" id="GO:0003723">
    <property type="term" value="F:RNA binding"/>
    <property type="evidence" value="ECO:0007669"/>
    <property type="project" value="InterPro"/>
</dbReference>
<dbReference type="GO" id="GO:0009451">
    <property type="term" value="P:RNA modification"/>
    <property type="evidence" value="ECO:0007669"/>
    <property type="project" value="InterPro"/>
</dbReference>
<evidence type="ECO:0000256" key="1">
    <source>
        <dbReference type="ARBA" id="ARBA00022737"/>
    </source>
</evidence>
<dbReference type="EMBL" id="JACGWO010000010">
    <property type="protein sequence ID" value="KAK4417415.1"/>
    <property type="molecule type" value="Genomic_DNA"/>
</dbReference>
<gene>
    <name evidence="3" type="ORF">Salat_2567100</name>
</gene>
<sequence length="226" mass="25561">MVSLSKKLIAPIIRASIPISKPIKFPDEQIPFIPFSKLQEIKHLESQLISTLEECRNLAQIKQTHSYIIRKCLHQSSYIMAKLLRMLSKINVSMESYGGRVFSQVRYPNAFLYTALIRGYLVDGMFGESVLVYNSMRKDGLVPVTFTFTALLKVAASEMNVNLGRQLHGESMKLGGFSEDLFVGNASTIFSNDEERERTLSTSAAVPPRENYVKPRLPYTFAVERT</sequence>
<dbReference type="InterPro" id="IPR002885">
    <property type="entry name" value="PPR_rpt"/>
</dbReference>
<reference evidence="3" key="2">
    <citation type="journal article" date="2024" name="Plant">
        <title>Genomic evolution and insights into agronomic trait innovations of Sesamum species.</title>
        <authorList>
            <person name="Miao H."/>
            <person name="Wang L."/>
            <person name="Qu L."/>
            <person name="Liu H."/>
            <person name="Sun Y."/>
            <person name="Le M."/>
            <person name="Wang Q."/>
            <person name="Wei S."/>
            <person name="Zheng Y."/>
            <person name="Lin W."/>
            <person name="Duan Y."/>
            <person name="Cao H."/>
            <person name="Xiong S."/>
            <person name="Wang X."/>
            <person name="Wei L."/>
            <person name="Li C."/>
            <person name="Ma Q."/>
            <person name="Ju M."/>
            <person name="Zhao R."/>
            <person name="Li G."/>
            <person name="Mu C."/>
            <person name="Tian Q."/>
            <person name="Mei H."/>
            <person name="Zhang T."/>
            <person name="Gao T."/>
            <person name="Zhang H."/>
        </authorList>
    </citation>
    <scope>NUCLEOTIDE SEQUENCE</scope>
    <source>
        <strain evidence="3">3651</strain>
    </source>
</reference>
<evidence type="ECO:0000313" key="3">
    <source>
        <dbReference type="EMBL" id="KAK4417415.1"/>
    </source>
</evidence>
<proteinExistence type="predicted"/>
<comment type="caution">
    <text evidence="3">The sequence shown here is derived from an EMBL/GenBank/DDBJ whole genome shotgun (WGS) entry which is preliminary data.</text>
</comment>
<evidence type="ECO:0000256" key="2">
    <source>
        <dbReference type="PROSITE-ProRule" id="PRU00708"/>
    </source>
</evidence>
<reference evidence="3" key="1">
    <citation type="submission" date="2020-06" db="EMBL/GenBank/DDBJ databases">
        <authorList>
            <person name="Li T."/>
            <person name="Hu X."/>
            <person name="Zhang T."/>
            <person name="Song X."/>
            <person name="Zhang H."/>
            <person name="Dai N."/>
            <person name="Sheng W."/>
            <person name="Hou X."/>
            <person name="Wei L."/>
        </authorList>
    </citation>
    <scope>NUCLEOTIDE SEQUENCE</scope>
    <source>
        <strain evidence="3">3651</strain>
        <tissue evidence="3">Leaf</tissue>
    </source>
</reference>
<dbReference type="PANTHER" id="PTHR47926">
    <property type="entry name" value="PENTATRICOPEPTIDE REPEAT-CONTAINING PROTEIN"/>
    <property type="match status" value="1"/>
</dbReference>
<keyword evidence="1" id="KW-0677">Repeat</keyword>
<dbReference type="AlphaFoldDB" id="A0AAE1XSZ7"/>
<protein>
    <submittedName>
        <fullName evidence="3">Pentatricopeptide repeat-containing protein</fullName>
    </submittedName>
</protein>
<dbReference type="InterPro" id="IPR046960">
    <property type="entry name" value="PPR_At4g14850-like_plant"/>
</dbReference>
<dbReference type="PANTHER" id="PTHR47926:SF523">
    <property type="entry name" value="DYW DOMAIN-CONTAINING PROTEIN"/>
    <property type="match status" value="1"/>
</dbReference>
<keyword evidence="4" id="KW-1185">Reference proteome</keyword>
<dbReference type="InterPro" id="IPR011990">
    <property type="entry name" value="TPR-like_helical_dom_sf"/>
</dbReference>
<feature type="repeat" description="PPR" evidence="2">
    <location>
        <begin position="109"/>
        <end position="143"/>
    </location>
</feature>
<accession>A0AAE1XSZ7</accession>
<dbReference type="Pfam" id="PF13041">
    <property type="entry name" value="PPR_2"/>
    <property type="match status" value="1"/>
</dbReference>
<dbReference type="PROSITE" id="PS51375">
    <property type="entry name" value="PPR"/>
    <property type="match status" value="1"/>
</dbReference>
<dbReference type="Proteomes" id="UP001293254">
    <property type="component" value="Unassembled WGS sequence"/>
</dbReference>
<organism evidence="3 4">
    <name type="scientific">Sesamum alatum</name>
    <dbReference type="NCBI Taxonomy" id="300844"/>
    <lineage>
        <taxon>Eukaryota</taxon>
        <taxon>Viridiplantae</taxon>
        <taxon>Streptophyta</taxon>
        <taxon>Embryophyta</taxon>
        <taxon>Tracheophyta</taxon>
        <taxon>Spermatophyta</taxon>
        <taxon>Magnoliopsida</taxon>
        <taxon>eudicotyledons</taxon>
        <taxon>Gunneridae</taxon>
        <taxon>Pentapetalae</taxon>
        <taxon>asterids</taxon>
        <taxon>lamiids</taxon>
        <taxon>Lamiales</taxon>
        <taxon>Pedaliaceae</taxon>
        <taxon>Sesamum</taxon>
    </lineage>
</organism>
<dbReference type="NCBIfam" id="TIGR00756">
    <property type="entry name" value="PPR"/>
    <property type="match status" value="1"/>
</dbReference>